<evidence type="ECO:0000256" key="2">
    <source>
        <dbReference type="ARBA" id="ARBA00022692"/>
    </source>
</evidence>
<sequence length="491" mass="53952">MSTSRDGPNPLRPYYKPPSIGISQDLPNTTSSGTHGLGPRNGSAASYASSARDIFSEMDYSDYLSDTSPSALESVRKQVDDWFYKYMSILLAQPFDVAKTILQIRCQALDDDPVQVAEDTPSQRSSYRDSIYDGYPSDDSDPDEPAYFTSSAPSATSYSPSRHRRRHDSDPRYSPPLPKATKTPGHQLVLRKPDSILEVVSQEWTKEGAWGVWKGSNSTFVYNILLQTIEKWSRGLLSALLNLPDSGLNMGIEASAEMIGAPYPWASLGLTIGAAVIAGVILAPLDLLRTKLIITPTSAPKRSLMSQLRTLQSYLCPTTLIVPTVLHSMITPTISHSTPLLLRSHLGIDPVTTPNSYVLANFMSKTVELFLKLPLETVLRRAQVAALKEDVEMARVHGQWEGDLETTVKPGEYRGVMATMWLIVREEGVRETPVTSTAVKKVKGKQVPKQQKGQGLPGLWRGWKVGMWGLVGMWSARALNGVNADNASGEF</sequence>
<evidence type="ECO:0000256" key="7">
    <source>
        <dbReference type="SAM" id="MobiDB-lite"/>
    </source>
</evidence>
<keyword evidence="3" id="KW-0677">Repeat</keyword>
<feature type="compositionally biased region" description="Low complexity" evidence="7">
    <location>
        <begin position="145"/>
        <end position="160"/>
    </location>
</feature>
<name>A0A194XBM7_MOLSC</name>
<dbReference type="AlphaFoldDB" id="A0A194XBM7"/>
<gene>
    <name evidence="8" type="ORF">LY89DRAFT_584041</name>
</gene>
<keyword evidence="6" id="KW-0472">Membrane</keyword>
<dbReference type="InParanoid" id="A0A194XBM7"/>
<evidence type="ECO:0000256" key="4">
    <source>
        <dbReference type="ARBA" id="ARBA00022792"/>
    </source>
</evidence>
<dbReference type="GeneID" id="28818971"/>
<proteinExistence type="predicted"/>
<dbReference type="FunCoup" id="A0A194XBM7">
    <property type="interactions" value="19"/>
</dbReference>
<dbReference type="Proteomes" id="UP000070700">
    <property type="component" value="Unassembled WGS sequence"/>
</dbReference>
<dbReference type="InterPro" id="IPR023395">
    <property type="entry name" value="MCP_dom_sf"/>
</dbReference>
<organism evidence="8 9">
    <name type="scientific">Mollisia scopiformis</name>
    <name type="common">Conifer needle endophyte fungus</name>
    <name type="synonym">Phialocephala scopiformis</name>
    <dbReference type="NCBI Taxonomy" id="149040"/>
    <lineage>
        <taxon>Eukaryota</taxon>
        <taxon>Fungi</taxon>
        <taxon>Dikarya</taxon>
        <taxon>Ascomycota</taxon>
        <taxon>Pezizomycotina</taxon>
        <taxon>Leotiomycetes</taxon>
        <taxon>Helotiales</taxon>
        <taxon>Mollisiaceae</taxon>
        <taxon>Mollisia</taxon>
    </lineage>
</organism>
<keyword evidence="4" id="KW-0999">Mitochondrion inner membrane</keyword>
<evidence type="ECO:0000256" key="5">
    <source>
        <dbReference type="ARBA" id="ARBA00022989"/>
    </source>
</evidence>
<keyword evidence="9" id="KW-1185">Reference proteome</keyword>
<keyword evidence="5" id="KW-1133">Transmembrane helix</keyword>
<evidence type="ECO:0000256" key="6">
    <source>
        <dbReference type="ARBA" id="ARBA00023136"/>
    </source>
</evidence>
<reference evidence="8 9" key="1">
    <citation type="submission" date="2015-10" db="EMBL/GenBank/DDBJ databases">
        <title>Full genome of DAOMC 229536 Phialocephala scopiformis, a fungal endophyte of spruce producing the potent anti-insectan compound rugulosin.</title>
        <authorList>
            <consortium name="DOE Joint Genome Institute"/>
            <person name="Walker A.K."/>
            <person name="Frasz S.L."/>
            <person name="Seifert K.A."/>
            <person name="Miller J.D."/>
            <person name="Mondo S.J."/>
            <person name="Labutti K."/>
            <person name="Lipzen A."/>
            <person name="Dockter R."/>
            <person name="Kennedy M."/>
            <person name="Grigoriev I.V."/>
            <person name="Spatafora J.W."/>
        </authorList>
    </citation>
    <scope>NUCLEOTIDE SEQUENCE [LARGE SCALE GENOMIC DNA]</scope>
    <source>
        <strain evidence="8 9">CBS 120377</strain>
    </source>
</reference>
<dbReference type="KEGG" id="psco:LY89DRAFT_584041"/>
<dbReference type="GO" id="GO:0031966">
    <property type="term" value="C:mitochondrial membrane"/>
    <property type="evidence" value="ECO:0007669"/>
    <property type="project" value="UniProtKB-SubCell"/>
</dbReference>
<protein>
    <submittedName>
        <fullName evidence="8">Mitochondrial carrier</fullName>
    </submittedName>
</protein>
<evidence type="ECO:0000256" key="1">
    <source>
        <dbReference type="ARBA" id="ARBA00004325"/>
    </source>
</evidence>
<dbReference type="STRING" id="149040.A0A194XBM7"/>
<feature type="region of interest" description="Disordered" evidence="7">
    <location>
        <begin position="1"/>
        <end position="44"/>
    </location>
</feature>
<feature type="region of interest" description="Disordered" evidence="7">
    <location>
        <begin position="114"/>
        <end position="185"/>
    </location>
</feature>
<dbReference type="RefSeq" id="XP_018071919.1">
    <property type="nucleotide sequence ID" value="XM_018209245.1"/>
</dbReference>
<accession>A0A194XBM7</accession>
<comment type="subcellular location">
    <subcellularLocation>
        <location evidence="1">Mitochondrion membrane</location>
    </subcellularLocation>
</comment>
<dbReference type="SUPFAM" id="SSF103506">
    <property type="entry name" value="Mitochondrial carrier"/>
    <property type="match status" value="1"/>
</dbReference>
<keyword evidence="4" id="KW-0496">Mitochondrion</keyword>
<dbReference type="OrthoDB" id="77989at2759"/>
<feature type="compositionally biased region" description="Polar residues" evidence="7">
    <location>
        <begin position="21"/>
        <end position="34"/>
    </location>
</feature>
<keyword evidence="2" id="KW-0812">Transmembrane</keyword>
<evidence type="ECO:0000313" key="9">
    <source>
        <dbReference type="Proteomes" id="UP000070700"/>
    </source>
</evidence>
<evidence type="ECO:0000313" key="8">
    <source>
        <dbReference type="EMBL" id="KUJ17564.1"/>
    </source>
</evidence>
<dbReference type="EMBL" id="KQ947414">
    <property type="protein sequence ID" value="KUJ17564.1"/>
    <property type="molecule type" value="Genomic_DNA"/>
</dbReference>
<dbReference type="Gene3D" id="1.50.40.10">
    <property type="entry name" value="Mitochondrial carrier domain"/>
    <property type="match status" value="1"/>
</dbReference>
<dbReference type="PANTHER" id="PTHR24089">
    <property type="entry name" value="SOLUTE CARRIER FAMILY 25"/>
    <property type="match status" value="1"/>
</dbReference>
<evidence type="ECO:0000256" key="3">
    <source>
        <dbReference type="ARBA" id="ARBA00022737"/>
    </source>
</evidence>